<evidence type="ECO:0000313" key="13">
    <source>
        <dbReference type="EMBL" id="MFC0249339.1"/>
    </source>
</evidence>
<evidence type="ECO:0000256" key="5">
    <source>
        <dbReference type="ARBA" id="ARBA00022729"/>
    </source>
</evidence>
<organism evidence="13 14">
    <name type="scientific">Citricoccus parietis</name>
    <dbReference type="NCBI Taxonomy" id="592307"/>
    <lineage>
        <taxon>Bacteria</taxon>
        <taxon>Bacillati</taxon>
        <taxon>Actinomycetota</taxon>
        <taxon>Actinomycetes</taxon>
        <taxon>Micrococcales</taxon>
        <taxon>Micrococcaceae</taxon>
        <taxon>Citricoccus</taxon>
    </lineage>
</organism>
<keyword evidence="7" id="KW-0472">Membrane</keyword>
<comment type="caution">
    <text evidence="13">The sequence shown here is derived from an EMBL/GenBank/DDBJ whole genome shotgun (WGS) entry which is preliminary data.</text>
</comment>
<dbReference type="Gene3D" id="3.90.1310.10">
    <property type="entry name" value="Penicillin-binding protein 2a (Domain 2)"/>
    <property type="match status" value="1"/>
</dbReference>
<dbReference type="PANTHER" id="PTHR30627">
    <property type="entry name" value="PEPTIDOGLYCAN D,D-TRANSPEPTIDASE"/>
    <property type="match status" value="1"/>
</dbReference>
<feature type="compositionally biased region" description="Low complexity" evidence="10">
    <location>
        <begin position="384"/>
        <end position="406"/>
    </location>
</feature>
<dbReference type="InterPro" id="IPR012338">
    <property type="entry name" value="Beta-lactam/transpept-like"/>
</dbReference>
<gene>
    <name evidence="13" type="ORF">ACFFIO_12615</name>
</gene>
<comment type="subcellular location">
    <subcellularLocation>
        <location evidence="1">Membrane</location>
    </subcellularLocation>
</comment>
<evidence type="ECO:0000256" key="6">
    <source>
        <dbReference type="ARBA" id="ARBA00022801"/>
    </source>
</evidence>
<dbReference type="Pfam" id="PF00905">
    <property type="entry name" value="Transpeptidase"/>
    <property type="match status" value="1"/>
</dbReference>
<evidence type="ECO:0000256" key="10">
    <source>
        <dbReference type="SAM" id="MobiDB-lite"/>
    </source>
</evidence>
<evidence type="ECO:0000256" key="1">
    <source>
        <dbReference type="ARBA" id="ARBA00004370"/>
    </source>
</evidence>
<comment type="catalytic activity">
    <reaction evidence="9">
        <text>a beta-lactam + H2O = a substituted beta-amino acid</text>
        <dbReference type="Rhea" id="RHEA:20401"/>
        <dbReference type="ChEBI" id="CHEBI:15377"/>
        <dbReference type="ChEBI" id="CHEBI:35627"/>
        <dbReference type="ChEBI" id="CHEBI:140347"/>
        <dbReference type="EC" id="3.5.2.6"/>
    </reaction>
</comment>
<dbReference type="SUPFAM" id="SSF56601">
    <property type="entry name" value="beta-lactamase/transpeptidase-like"/>
    <property type="match status" value="1"/>
</dbReference>
<evidence type="ECO:0000256" key="2">
    <source>
        <dbReference type="ARBA" id="ARBA00007171"/>
    </source>
</evidence>
<evidence type="ECO:0000256" key="4">
    <source>
        <dbReference type="ARBA" id="ARBA00012865"/>
    </source>
</evidence>
<dbReference type="Pfam" id="PF03717">
    <property type="entry name" value="PBP_dimer"/>
    <property type="match status" value="1"/>
</dbReference>
<name>A0ABV6F737_9MICC</name>
<dbReference type="InterPro" id="IPR005311">
    <property type="entry name" value="PBP_dimer"/>
</dbReference>
<sequence length="728" mass="74004">MQNHQSTGRSRPLQPSSRAARPLGSARFGRPAAVLGLSVALMLTATGCFGDSRPAPQETATALAGAISSGDYSTVSLTPESEDVPEQLTEALADLEDVDRTVTVASAEVDGEDNDRATATLTVDWQLDGDDADADAGASADESPGAGEAGAGDQARAGEEASAGTGSERTWSYETTAEMQWDEEAQEWLVELAPETVVPQLAEGGTVNLTTVPAERGSILDGAGEELMMERDVAILGLDKSHLEADDPDALADAARQVAEVAGVVEDAFVAQAEAAGEKAFVQAITVRNNGDTEIPADQLLAIPGGRVLEDTAVLAPTRAFARDVLGTYGEPNAEQVEASEGELEAGVEVGLSGLQATWEDHLAGTPGVQITIDNPDQPDTDESGTGSSSSPSATAAATPTAPDGPVFSTDPIPGEDLTSTLDRRVQEEAEAVVAASDVPAGLVALRPSDGQVLAAASSPEGWPVAVSGSYAPGSTFKVVTALAMLRSGIAPGDTVQCPETLNVGGMVVGNYDGYPDASVGEIPFSEAFAESCNTVFVGAHEEISAADEAEAAEALGLTAEPVTGLDSAFLGSVPDDSTGTEHAANLFGQGVVEASPLGMATVAASVAAGQTVRPLFVTDPAVEAPAAPESGVTADEAEQLQALMSGVVETGTAEMLQDVPGAPVLAKTGTAQFVADGEDLAHTWLVAVHGDLAVALFFNEGLGGGHDNGPVVRDFLTAVEEIIPSEG</sequence>
<evidence type="ECO:0000256" key="9">
    <source>
        <dbReference type="RuleBase" id="RU361140"/>
    </source>
</evidence>
<feature type="domain" description="Penicillin-binding protein dimerisation" evidence="12">
    <location>
        <begin position="212"/>
        <end position="372"/>
    </location>
</feature>
<dbReference type="Proteomes" id="UP001589766">
    <property type="component" value="Unassembled WGS sequence"/>
</dbReference>
<dbReference type="InterPro" id="IPR001460">
    <property type="entry name" value="PCN-bd_Tpept"/>
</dbReference>
<dbReference type="InterPro" id="IPR036138">
    <property type="entry name" value="PBP_dimer_sf"/>
</dbReference>
<accession>A0ABV6F737</accession>
<keyword evidence="14" id="KW-1185">Reference proteome</keyword>
<keyword evidence="6 9" id="KW-0378">Hydrolase</keyword>
<feature type="compositionally biased region" description="Polar residues" evidence="10">
    <location>
        <begin position="1"/>
        <end position="17"/>
    </location>
</feature>
<protein>
    <recommendedName>
        <fullName evidence="4 9">Beta-lactamase</fullName>
        <ecNumber evidence="4 9">3.5.2.6</ecNumber>
    </recommendedName>
</protein>
<keyword evidence="5" id="KW-0732">Signal</keyword>
<dbReference type="Gene3D" id="3.40.710.10">
    <property type="entry name" value="DD-peptidase/beta-lactamase superfamily"/>
    <property type="match status" value="1"/>
</dbReference>
<dbReference type="InterPro" id="IPR002137">
    <property type="entry name" value="Beta-lactam_class-D_AS"/>
</dbReference>
<evidence type="ECO:0000256" key="8">
    <source>
        <dbReference type="ARBA" id="ARBA00023251"/>
    </source>
</evidence>
<keyword evidence="8 9" id="KW-0046">Antibiotic resistance</keyword>
<comment type="similarity">
    <text evidence="2">Belongs to the transpeptidase family.</text>
</comment>
<feature type="domain" description="Penicillin-binding protein transpeptidase" evidence="11">
    <location>
        <begin position="443"/>
        <end position="717"/>
    </location>
</feature>
<dbReference type="InterPro" id="IPR050515">
    <property type="entry name" value="Beta-lactam/transpept"/>
</dbReference>
<reference evidence="13 14" key="1">
    <citation type="submission" date="2024-09" db="EMBL/GenBank/DDBJ databases">
        <authorList>
            <person name="Sun Q."/>
            <person name="Mori K."/>
        </authorList>
    </citation>
    <scope>NUCLEOTIDE SEQUENCE [LARGE SCALE GENOMIC DNA]</scope>
    <source>
        <strain evidence="13 14">CCM 7609</strain>
    </source>
</reference>
<dbReference type="EMBL" id="JBHLWH010000037">
    <property type="protein sequence ID" value="MFC0249339.1"/>
    <property type="molecule type" value="Genomic_DNA"/>
</dbReference>
<feature type="region of interest" description="Disordered" evidence="10">
    <location>
        <begin position="1"/>
        <end position="25"/>
    </location>
</feature>
<dbReference type="PANTHER" id="PTHR30627:SF24">
    <property type="entry name" value="PENICILLIN-BINDING PROTEIN 4B"/>
    <property type="match status" value="1"/>
</dbReference>
<dbReference type="PROSITE" id="PS00337">
    <property type="entry name" value="BETA_LACTAMASE_D"/>
    <property type="match status" value="1"/>
</dbReference>
<evidence type="ECO:0000256" key="3">
    <source>
        <dbReference type="ARBA" id="ARBA00007898"/>
    </source>
</evidence>
<evidence type="ECO:0000256" key="7">
    <source>
        <dbReference type="ARBA" id="ARBA00023136"/>
    </source>
</evidence>
<dbReference type="EC" id="3.5.2.6" evidence="4 9"/>
<dbReference type="RefSeq" id="WP_378042266.1">
    <property type="nucleotide sequence ID" value="NZ_JBHLWH010000037.1"/>
</dbReference>
<comment type="similarity">
    <text evidence="3 9">Belongs to the class-D beta-lactamase family.</text>
</comment>
<dbReference type="SUPFAM" id="SSF56519">
    <property type="entry name" value="Penicillin binding protein dimerisation domain"/>
    <property type="match status" value="1"/>
</dbReference>
<feature type="region of interest" description="Disordered" evidence="10">
    <location>
        <begin position="367"/>
        <end position="418"/>
    </location>
</feature>
<evidence type="ECO:0000259" key="11">
    <source>
        <dbReference type="Pfam" id="PF00905"/>
    </source>
</evidence>
<feature type="region of interest" description="Disordered" evidence="10">
    <location>
        <begin position="126"/>
        <end position="171"/>
    </location>
</feature>
<proteinExistence type="inferred from homology"/>
<evidence type="ECO:0000313" key="14">
    <source>
        <dbReference type="Proteomes" id="UP001589766"/>
    </source>
</evidence>
<feature type="compositionally biased region" description="Low complexity" evidence="10">
    <location>
        <begin position="135"/>
        <end position="146"/>
    </location>
</feature>
<evidence type="ECO:0000259" key="12">
    <source>
        <dbReference type="Pfam" id="PF03717"/>
    </source>
</evidence>